<evidence type="ECO:0000313" key="2">
    <source>
        <dbReference type="Proteomes" id="UP001143480"/>
    </source>
</evidence>
<gene>
    <name evidence="1" type="ORF">GCM10017581_064910</name>
</gene>
<reference evidence="1" key="2">
    <citation type="submission" date="2023-01" db="EMBL/GenBank/DDBJ databases">
        <authorList>
            <person name="Sun Q."/>
            <person name="Evtushenko L."/>
        </authorList>
    </citation>
    <scope>NUCLEOTIDE SEQUENCE</scope>
    <source>
        <strain evidence="1">VKM Ac-1321</strain>
    </source>
</reference>
<evidence type="ECO:0000313" key="1">
    <source>
        <dbReference type="EMBL" id="GLL04744.1"/>
    </source>
</evidence>
<dbReference type="RefSeq" id="WP_261960336.1">
    <property type="nucleotide sequence ID" value="NZ_BAAAXA010000001.1"/>
</dbReference>
<sequence length="128" mass="13920">MIDYNGRQFRSTATETAVAGGSPIGHYHQDGHIVWAEFVGGRVQRGSLTGTCDADGVLSLAYAQVLDDGEVVAGVCTSRPELLPDARVRLYEHWRRFDGSTGISVIEELPRELPAEPATDKHDVEARA</sequence>
<organism evidence="1 2">
    <name type="scientific">Dactylosporangium matsuzakiense</name>
    <dbReference type="NCBI Taxonomy" id="53360"/>
    <lineage>
        <taxon>Bacteria</taxon>
        <taxon>Bacillati</taxon>
        <taxon>Actinomycetota</taxon>
        <taxon>Actinomycetes</taxon>
        <taxon>Micromonosporales</taxon>
        <taxon>Micromonosporaceae</taxon>
        <taxon>Dactylosporangium</taxon>
    </lineage>
</organism>
<reference evidence="1" key="1">
    <citation type="journal article" date="2014" name="Int. J. Syst. Evol. Microbiol.">
        <title>Complete genome sequence of Corynebacterium casei LMG S-19264T (=DSM 44701T), isolated from a smear-ripened cheese.</title>
        <authorList>
            <consortium name="US DOE Joint Genome Institute (JGI-PGF)"/>
            <person name="Walter F."/>
            <person name="Albersmeier A."/>
            <person name="Kalinowski J."/>
            <person name="Ruckert C."/>
        </authorList>
    </citation>
    <scope>NUCLEOTIDE SEQUENCE</scope>
    <source>
        <strain evidence="1">VKM Ac-1321</strain>
    </source>
</reference>
<accession>A0A9W6KQD2</accession>
<dbReference type="InterPro" id="IPR058595">
    <property type="entry name" value="Avidin-like"/>
</dbReference>
<dbReference type="Proteomes" id="UP001143480">
    <property type="component" value="Unassembled WGS sequence"/>
</dbReference>
<proteinExistence type="predicted"/>
<dbReference type="EMBL" id="BSFP01000049">
    <property type="protein sequence ID" value="GLL04744.1"/>
    <property type="molecule type" value="Genomic_DNA"/>
</dbReference>
<dbReference type="AlphaFoldDB" id="A0A9W6KQD2"/>
<keyword evidence="2" id="KW-1185">Reference proteome</keyword>
<protein>
    <submittedName>
        <fullName evidence="1">Uncharacterized protein</fullName>
    </submittedName>
</protein>
<name>A0A9W6KQD2_9ACTN</name>
<comment type="caution">
    <text evidence="1">The sequence shown here is derived from an EMBL/GenBank/DDBJ whole genome shotgun (WGS) entry which is preliminary data.</text>
</comment>
<dbReference type="Pfam" id="PF26421">
    <property type="entry name" value="Avidin_like"/>
    <property type="match status" value="1"/>
</dbReference>